<name>A0A9Q3KIR8_9BASI</name>
<sequence>MTIQNSPPARQTRPKARAQAILTPNPRAPLDGTPEVPQLRAQLDRGPRSSRTIFKGSGEDGEEEESDGTEGVPSPVGAAQGT</sequence>
<dbReference type="Proteomes" id="UP000765509">
    <property type="component" value="Unassembled WGS sequence"/>
</dbReference>
<dbReference type="AlphaFoldDB" id="A0A9Q3KIR8"/>
<feature type="compositionally biased region" description="Acidic residues" evidence="1">
    <location>
        <begin position="59"/>
        <end position="68"/>
    </location>
</feature>
<keyword evidence="3" id="KW-1185">Reference proteome</keyword>
<evidence type="ECO:0000256" key="1">
    <source>
        <dbReference type="SAM" id="MobiDB-lite"/>
    </source>
</evidence>
<reference evidence="2" key="1">
    <citation type="submission" date="2021-03" db="EMBL/GenBank/DDBJ databases">
        <title>Draft genome sequence of rust myrtle Austropuccinia psidii MF-1, a brazilian biotype.</title>
        <authorList>
            <person name="Quecine M.C."/>
            <person name="Pachon D.M.R."/>
            <person name="Bonatelli M.L."/>
            <person name="Correr F.H."/>
            <person name="Franceschini L.M."/>
            <person name="Leite T.F."/>
            <person name="Margarido G.R.A."/>
            <person name="Almeida C.A."/>
            <person name="Ferrarezi J.A."/>
            <person name="Labate C.A."/>
        </authorList>
    </citation>
    <scope>NUCLEOTIDE SEQUENCE</scope>
    <source>
        <strain evidence="2">MF-1</strain>
    </source>
</reference>
<dbReference type="EMBL" id="AVOT02109662">
    <property type="protein sequence ID" value="MBW0581296.1"/>
    <property type="molecule type" value="Genomic_DNA"/>
</dbReference>
<organism evidence="2 3">
    <name type="scientific">Austropuccinia psidii MF-1</name>
    <dbReference type="NCBI Taxonomy" id="1389203"/>
    <lineage>
        <taxon>Eukaryota</taxon>
        <taxon>Fungi</taxon>
        <taxon>Dikarya</taxon>
        <taxon>Basidiomycota</taxon>
        <taxon>Pucciniomycotina</taxon>
        <taxon>Pucciniomycetes</taxon>
        <taxon>Pucciniales</taxon>
        <taxon>Sphaerophragmiaceae</taxon>
        <taxon>Austropuccinia</taxon>
    </lineage>
</organism>
<evidence type="ECO:0000313" key="2">
    <source>
        <dbReference type="EMBL" id="MBW0581296.1"/>
    </source>
</evidence>
<protein>
    <submittedName>
        <fullName evidence="2">Uncharacterized protein</fullName>
    </submittedName>
</protein>
<accession>A0A9Q3KIR8</accession>
<evidence type="ECO:0000313" key="3">
    <source>
        <dbReference type="Proteomes" id="UP000765509"/>
    </source>
</evidence>
<comment type="caution">
    <text evidence="2">The sequence shown here is derived from an EMBL/GenBank/DDBJ whole genome shotgun (WGS) entry which is preliminary data.</text>
</comment>
<proteinExistence type="predicted"/>
<gene>
    <name evidence="2" type="ORF">O181_121011</name>
</gene>
<feature type="region of interest" description="Disordered" evidence="1">
    <location>
        <begin position="23"/>
        <end position="82"/>
    </location>
</feature>